<dbReference type="Proteomes" id="UP001447188">
    <property type="component" value="Unassembled WGS sequence"/>
</dbReference>
<proteinExistence type="predicted"/>
<organism evidence="2 3">
    <name type="scientific">Discina gigas</name>
    <dbReference type="NCBI Taxonomy" id="1032678"/>
    <lineage>
        <taxon>Eukaryota</taxon>
        <taxon>Fungi</taxon>
        <taxon>Dikarya</taxon>
        <taxon>Ascomycota</taxon>
        <taxon>Pezizomycotina</taxon>
        <taxon>Pezizomycetes</taxon>
        <taxon>Pezizales</taxon>
        <taxon>Discinaceae</taxon>
        <taxon>Discina</taxon>
    </lineage>
</organism>
<accession>A0ABR3GD69</accession>
<evidence type="ECO:0000256" key="1">
    <source>
        <dbReference type="SAM" id="MobiDB-lite"/>
    </source>
</evidence>
<reference evidence="2 3" key="1">
    <citation type="submission" date="2024-02" db="EMBL/GenBank/DDBJ databases">
        <title>Discinaceae phylogenomics.</title>
        <authorList>
            <person name="Dirks A.C."/>
            <person name="James T.Y."/>
        </authorList>
    </citation>
    <scope>NUCLEOTIDE SEQUENCE [LARGE SCALE GENOMIC DNA]</scope>
    <source>
        <strain evidence="2 3">ACD0624</strain>
    </source>
</reference>
<keyword evidence="3" id="KW-1185">Reference proteome</keyword>
<protein>
    <submittedName>
        <fullName evidence="2">Uncharacterized protein</fullName>
    </submittedName>
</protein>
<comment type="caution">
    <text evidence="2">The sequence shown here is derived from an EMBL/GenBank/DDBJ whole genome shotgun (WGS) entry which is preliminary data.</text>
</comment>
<dbReference type="EMBL" id="JBBBZM010000123">
    <property type="protein sequence ID" value="KAL0633506.1"/>
    <property type="molecule type" value="Genomic_DNA"/>
</dbReference>
<feature type="region of interest" description="Disordered" evidence="1">
    <location>
        <begin position="113"/>
        <end position="133"/>
    </location>
</feature>
<gene>
    <name evidence="2" type="ORF">Q9L58_007613</name>
</gene>
<sequence length="196" mass="22152">MALSSSTIQSTGDLRSAAVEQRRSKDRRVKYRNVNVNLIGQPRNYAGFFDETTDPAKTPRWNDRNKFKMTREPGLAKICHCASCRTWNTKELSKKRAARKAYLNDEICTARTNPLSPSSSGLDDRWDDSSSSENDTLAGITYSYDRTTGPRAGIDTLSYAVTEAVKKFENKELATLIKNEYEVVDSEDSDEEFELI</sequence>
<feature type="region of interest" description="Disordered" evidence="1">
    <location>
        <begin position="1"/>
        <end position="24"/>
    </location>
</feature>
<evidence type="ECO:0000313" key="3">
    <source>
        <dbReference type="Proteomes" id="UP001447188"/>
    </source>
</evidence>
<name>A0ABR3GD69_9PEZI</name>
<evidence type="ECO:0000313" key="2">
    <source>
        <dbReference type="EMBL" id="KAL0633506.1"/>
    </source>
</evidence>
<feature type="compositionally biased region" description="Polar residues" evidence="1">
    <location>
        <begin position="1"/>
        <end position="13"/>
    </location>
</feature>